<evidence type="ECO:0000313" key="2">
    <source>
        <dbReference type="EMBL" id="NNV55224.1"/>
    </source>
</evidence>
<sequence length="232" mass="25542">MKKALLGYCCLLLVFNASAQKTNWYINANAGLFSFSGISAVNTSFINYSSDLNIAYTNNPYGAKSGFGYGLSGRVQHIYFKHFIAGIDAGYEKQSSRVLINGISGYTPGTTKDGHTNIDYKFINIFPFAGYRINMQKIHLDITGGVDLAYCLSAKENGSATATDGTIFTTNTDRKTITTDIRPRIQGTFSYHKAGIYIAYSHGFGNYMDGYIGGINEAYARLLRFGISYQLK</sequence>
<proteinExistence type="predicted"/>
<evidence type="ECO:0008006" key="4">
    <source>
        <dbReference type="Google" id="ProtNLM"/>
    </source>
</evidence>
<organism evidence="2 3">
    <name type="scientific">Limnovirga soli</name>
    <dbReference type="NCBI Taxonomy" id="2656915"/>
    <lineage>
        <taxon>Bacteria</taxon>
        <taxon>Pseudomonadati</taxon>
        <taxon>Bacteroidota</taxon>
        <taxon>Chitinophagia</taxon>
        <taxon>Chitinophagales</taxon>
        <taxon>Chitinophagaceae</taxon>
        <taxon>Limnovirga</taxon>
    </lineage>
</organism>
<protein>
    <recommendedName>
        <fullName evidence="4">Outer membrane protein beta-barrel domain-containing protein</fullName>
    </recommendedName>
</protein>
<gene>
    <name evidence="2" type="ORF">GD597_07120</name>
</gene>
<dbReference type="RefSeq" id="WP_171607149.1">
    <property type="nucleotide sequence ID" value="NZ_WHPF01000004.1"/>
</dbReference>
<feature type="signal peptide" evidence="1">
    <location>
        <begin position="1"/>
        <end position="19"/>
    </location>
</feature>
<feature type="chain" id="PRO_5035195460" description="Outer membrane protein beta-barrel domain-containing protein" evidence="1">
    <location>
        <begin position="20"/>
        <end position="232"/>
    </location>
</feature>
<name>A0A8J8FHM7_9BACT</name>
<evidence type="ECO:0000256" key="1">
    <source>
        <dbReference type="SAM" id="SignalP"/>
    </source>
</evidence>
<dbReference type="AlphaFoldDB" id="A0A8J8FHM7"/>
<accession>A0A8J8FHM7</accession>
<comment type="caution">
    <text evidence="2">The sequence shown here is derived from an EMBL/GenBank/DDBJ whole genome shotgun (WGS) entry which is preliminary data.</text>
</comment>
<evidence type="ECO:0000313" key="3">
    <source>
        <dbReference type="Proteomes" id="UP000598971"/>
    </source>
</evidence>
<keyword evidence="1" id="KW-0732">Signal</keyword>
<keyword evidence="3" id="KW-1185">Reference proteome</keyword>
<reference evidence="2" key="1">
    <citation type="submission" date="2019-10" db="EMBL/GenBank/DDBJ databases">
        <title>Draft genome sequence of Panacibacter sp. KCS-6.</title>
        <authorList>
            <person name="Yim K.J."/>
        </authorList>
    </citation>
    <scope>NUCLEOTIDE SEQUENCE</scope>
    <source>
        <strain evidence="2">KCS-6</strain>
    </source>
</reference>
<dbReference type="EMBL" id="WHPF01000004">
    <property type="protein sequence ID" value="NNV55224.1"/>
    <property type="molecule type" value="Genomic_DNA"/>
</dbReference>
<dbReference type="Proteomes" id="UP000598971">
    <property type="component" value="Unassembled WGS sequence"/>
</dbReference>